<feature type="region of interest" description="Disordered" evidence="1">
    <location>
        <begin position="1"/>
        <end position="34"/>
    </location>
</feature>
<name>A0A1Y2CFA7_9FUNG</name>
<dbReference type="OrthoDB" id="10290942at2759"/>
<sequence length="58" mass="6154">MPAPIETASTLTATTKPSTASVADVENSDASATTRGLSRRNNFVIRNIGEDLEVLESF</sequence>
<comment type="caution">
    <text evidence="2">The sequence shown here is derived from an EMBL/GenBank/DDBJ whole genome shotgun (WGS) entry which is preliminary data.</text>
</comment>
<dbReference type="AlphaFoldDB" id="A0A1Y2CFA7"/>
<accession>A0A1Y2CFA7</accession>
<dbReference type="EMBL" id="MCGO01000019">
    <property type="protein sequence ID" value="ORY45740.1"/>
    <property type="molecule type" value="Genomic_DNA"/>
</dbReference>
<evidence type="ECO:0000313" key="3">
    <source>
        <dbReference type="Proteomes" id="UP000193642"/>
    </source>
</evidence>
<gene>
    <name evidence="2" type="ORF">BCR33DRAFT_716361</name>
</gene>
<protein>
    <submittedName>
        <fullName evidence="2">Uncharacterized protein</fullName>
    </submittedName>
</protein>
<evidence type="ECO:0000313" key="2">
    <source>
        <dbReference type="EMBL" id="ORY45740.1"/>
    </source>
</evidence>
<organism evidence="2 3">
    <name type="scientific">Rhizoclosmatium globosum</name>
    <dbReference type="NCBI Taxonomy" id="329046"/>
    <lineage>
        <taxon>Eukaryota</taxon>
        <taxon>Fungi</taxon>
        <taxon>Fungi incertae sedis</taxon>
        <taxon>Chytridiomycota</taxon>
        <taxon>Chytridiomycota incertae sedis</taxon>
        <taxon>Chytridiomycetes</taxon>
        <taxon>Chytridiales</taxon>
        <taxon>Chytriomycetaceae</taxon>
        <taxon>Rhizoclosmatium</taxon>
    </lineage>
</organism>
<evidence type="ECO:0000256" key="1">
    <source>
        <dbReference type="SAM" id="MobiDB-lite"/>
    </source>
</evidence>
<keyword evidence="3" id="KW-1185">Reference proteome</keyword>
<feature type="compositionally biased region" description="Polar residues" evidence="1">
    <location>
        <begin position="7"/>
        <end position="21"/>
    </location>
</feature>
<proteinExistence type="predicted"/>
<reference evidence="2 3" key="1">
    <citation type="submission" date="2016-07" db="EMBL/GenBank/DDBJ databases">
        <title>Pervasive Adenine N6-methylation of Active Genes in Fungi.</title>
        <authorList>
            <consortium name="DOE Joint Genome Institute"/>
            <person name="Mondo S.J."/>
            <person name="Dannebaum R.O."/>
            <person name="Kuo R.C."/>
            <person name="Labutti K."/>
            <person name="Haridas S."/>
            <person name="Kuo A."/>
            <person name="Salamov A."/>
            <person name="Ahrendt S.R."/>
            <person name="Lipzen A."/>
            <person name="Sullivan W."/>
            <person name="Andreopoulos W.B."/>
            <person name="Clum A."/>
            <person name="Lindquist E."/>
            <person name="Daum C."/>
            <person name="Ramamoorthy G.K."/>
            <person name="Gryganskyi A."/>
            <person name="Culley D."/>
            <person name="Magnuson J.K."/>
            <person name="James T.Y."/>
            <person name="O'Malley M.A."/>
            <person name="Stajich J.E."/>
            <person name="Spatafora J.W."/>
            <person name="Visel A."/>
            <person name="Grigoriev I.V."/>
        </authorList>
    </citation>
    <scope>NUCLEOTIDE SEQUENCE [LARGE SCALE GENOMIC DNA]</scope>
    <source>
        <strain evidence="2 3">JEL800</strain>
    </source>
</reference>
<dbReference type="Proteomes" id="UP000193642">
    <property type="component" value="Unassembled WGS sequence"/>
</dbReference>